<evidence type="ECO:0000313" key="6">
    <source>
        <dbReference type="Proteomes" id="UP001053296"/>
    </source>
</evidence>
<dbReference type="Proteomes" id="UP001053296">
    <property type="component" value="Chromosome"/>
</dbReference>
<protein>
    <submittedName>
        <fullName evidence="5">Glycosyl transferase family 2</fullName>
    </submittedName>
</protein>
<name>A0ABN6ELL9_9BACT</name>
<dbReference type="GO" id="GO:0016740">
    <property type="term" value="F:transferase activity"/>
    <property type="evidence" value="ECO:0007669"/>
    <property type="project" value="UniProtKB-KW"/>
</dbReference>
<evidence type="ECO:0000256" key="3">
    <source>
        <dbReference type="ARBA" id="ARBA00022679"/>
    </source>
</evidence>
<dbReference type="PANTHER" id="PTHR43179">
    <property type="entry name" value="RHAMNOSYLTRANSFERASE WBBL"/>
    <property type="match status" value="1"/>
</dbReference>
<dbReference type="SUPFAM" id="SSF48452">
    <property type="entry name" value="TPR-like"/>
    <property type="match status" value="1"/>
</dbReference>
<evidence type="ECO:0000256" key="1">
    <source>
        <dbReference type="ARBA" id="ARBA00006739"/>
    </source>
</evidence>
<keyword evidence="3 5" id="KW-0808">Transferase</keyword>
<dbReference type="InterPro" id="IPR011990">
    <property type="entry name" value="TPR-like_helical_dom_sf"/>
</dbReference>
<reference evidence="5" key="1">
    <citation type="journal article" date="2022" name="Arch. Microbiol.">
        <title>Pseudodesulfovibrio sediminis sp. nov., a mesophilic and neutrophilic sulfate-reducing bacterium isolated from sediment of a brackish lake.</title>
        <authorList>
            <person name="Takahashi A."/>
            <person name="Kojima H."/>
            <person name="Watanabe M."/>
            <person name="Fukui M."/>
        </authorList>
    </citation>
    <scope>NUCLEOTIDE SEQUENCE</scope>
    <source>
        <strain evidence="5">SF6</strain>
    </source>
</reference>
<dbReference type="Pfam" id="PF00535">
    <property type="entry name" value="Glycos_transf_2"/>
    <property type="match status" value="1"/>
</dbReference>
<evidence type="ECO:0000256" key="2">
    <source>
        <dbReference type="ARBA" id="ARBA00022676"/>
    </source>
</evidence>
<keyword evidence="2" id="KW-0328">Glycosyltransferase</keyword>
<dbReference type="InterPro" id="IPR029044">
    <property type="entry name" value="Nucleotide-diphossugar_trans"/>
</dbReference>
<proteinExistence type="inferred from homology"/>
<keyword evidence="6" id="KW-1185">Reference proteome</keyword>
<dbReference type="PANTHER" id="PTHR43179:SF12">
    <property type="entry name" value="GALACTOFURANOSYLTRANSFERASE GLFT2"/>
    <property type="match status" value="1"/>
</dbReference>
<accession>A0ABN6ELL9</accession>
<organism evidence="5 6">
    <name type="scientific">Pseudodesulfovibrio sediminis</name>
    <dbReference type="NCBI Taxonomy" id="2810563"/>
    <lineage>
        <taxon>Bacteria</taxon>
        <taxon>Pseudomonadati</taxon>
        <taxon>Thermodesulfobacteriota</taxon>
        <taxon>Desulfovibrionia</taxon>
        <taxon>Desulfovibrionales</taxon>
        <taxon>Desulfovibrionaceae</taxon>
    </lineage>
</organism>
<dbReference type="InterPro" id="IPR001173">
    <property type="entry name" value="Glyco_trans_2-like"/>
</dbReference>
<dbReference type="EMBL" id="AP024485">
    <property type="protein sequence ID" value="BCS86905.1"/>
    <property type="molecule type" value="Genomic_DNA"/>
</dbReference>
<gene>
    <name evidence="5" type="ORF">PSDVSF_01470</name>
</gene>
<evidence type="ECO:0000259" key="4">
    <source>
        <dbReference type="Pfam" id="PF00535"/>
    </source>
</evidence>
<dbReference type="Gene3D" id="3.90.550.10">
    <property type="entry name" value="Spore Coat Polysaccharide Biosynthesis Protein SpsA, Chain A"/>
    <property type="match status" value="1"/>
</dbReference>
<feature type="domain" description="Glycosyltransferase 2-like" evidence="4">
    <location>
        <begin position="252"/>
        <end position="423"/>
    </location>
</feature>
<dbReference type="SUPFAM" id="SSF53448">
    <property type="entry name" value="Nucleotide-diphospho-sugar transferases"/>
    <property type="match status" value="1"/>
</dbReference>
<dbReference type="RefSeq" id="WP_229592599.1">
    <property type="nucleotide sequence ID" value="NZ_AP024485.1"/>
</dbReference>
<evidence type="ECO:0000313" key="5">
    <source>
        <dbReference type="EMBL" id="BCS86905.1"/>
    </source>
</evidence>
<dbReference type="CDD" id="cd00761">
    <property type="entry name" value="Glyco_tranf_GTA_type"/>
    <property type="match status" value="1"/>
</dbReference>
<comment type="similarity">
    <text evidence="1">Belongs to the glycosyltransferase 2 family.</text>
</comment>
<sequence length="553" mass="60352">MDLLQIGTTGHNHLLAAAQKSFRLAEKAETAQDASKAIGAGARLFCMAWTEFPLNGPLAGELVRLSQIIPAFQKLLTPEAVRLAGAVAQKMRGEGDPEMQELFVSGDVEAMSARMEKGLKGRNPLSIVQQAMTFQGVLSRWDWLESFLTRLVVPMEPDIATFLLAGVHVSNGRFAQAVALYEELLLRFAVPGMRYRLATALAGAGDKERSLALLGDVLTDFPEHTSALLFMDSLVFPAKRATRLDGKCVVSIYSYNKAEALARTLDSVLASDLSDTVGDVRIRVLINGSEDDSLRVAEAAKERFNGHMDVVSLPVNIGAPAARNWLLDAARKDGAQWITYLDDDVLVPSDWLLGLASGTEEFPQAGVWGCRVMDATSPTLIQHGDGFLLGQEDAKSRGYAVVMQEPLTECAMPSQFGYRRHAASVTGCCHLFKVETLIRHRGFDLLYSPSQFDDLDLDLRLLRAGTPAAYLGDVAIRHLRVSDYVREPSQAAVRQGENHRAVLEGRHAEHLDILLRTQAAFVTADIDAKRTRLQEAGVLPITISENLSTCASA</sequence>